<dbReference type="InterPro" id="IPR013019">
    <property type="entry name" value="MAD_homology_MH1"/>
</dbReference>
<feature type="compositionally biased region" description="Pro residues" evidence="5">
    <location>
        <begin position="221"/>
        <end position="234"/>
    </location>
</feature>
<feature type="region of interest" description="Disordered" evidence="5">
    <location>
        <begin position="53"/>
        <end position="78"/>
    </location>
</feature>
<dbReference type="AlphaFoldDB" id="A0AAN9A3V9"/>
<keyword evidence="8" id="KW-1185">Reference proteome</keyword>
<dbReference type="PANTHER" id="PTHR13703:SF54">
    <property type="entry name" value="MOTHERS AGAINST DECAPENTAPLEGIC HOMOLOG"/>
    <property type="match status" value="1"/>
</dbReference>
<dbReference type="Proteomes" id="UP001381693">
    <property type="component" value="Unassembled WGS sequence"/>
</dbReference>
<dbReference type="InterPro" id="IPR013790">
    <property type="entry name" value="Dwarfin"/>
</dbReference>
<dbReference type="InterPro" id="IPR036578">
    <property type="entry name" value="SMAD_MH1_sf"/>
</dbReference>
<keyword evidence="3" id="KW-0804">Transcription</keyword>
<evidence type="ECO:0000313" key="8">
    <source>
        <dbReference type="Proteomes" id="UP001381693"/>
    </source>
</evidence>
<name>A0AAN9A3V9_HALRR</name>
<comment type="subcellular location">
    <subcellularLocation>
        <location evidence="1">Nucleus</location>
    </subcellularLocation>
</comment>
<comment type="caution">
    <text evidence="7">The sequence shown here is derived from an EMBL/GenBank/DDBJ whole genome shotgun (WGS) entry which is preliminary data.</text>
</comment>
<organism evidence="7 8">
    <name type="scientific">Halocaridina rubra</name>
    <name type="common">Hawaiian red shrimp</name>
    <dbReference type="NCBI Taxonomy" id="373956"/>
    <lineage>
        <taxon>Eukaryota</taxon>
        <taxon>Metazoa</taxon>
        <taxon>Ecdysozoa</taxon>
        <taxon>Arthropoda</taxon>
        <taxon>Crustacea</taxon>
        <taxon>Multicrustacea</taxon>
        <taxon>Malacostraca</taxon>
        <taxon>Eumalacostraca</taxon>
        <taxon>Eucarida</taxon>
        <taxon>Decapoda</taxon>
        <taxon>Pleocyemata</taxon>
        <taxon>Caridea</taxon>
        <taxon>Atyoidea</taxon>
        <taxon>Atyidae</taxon>
        <taxon>Halocaridina</taxon>
    </lineage>
</organism>
<dbReference type="InterPro" id="IPR003619">
    <property type="entry name" value="MAD_homology1_Dwarfin-type"/>
</dbReference>
<keyword evidence="2" id="KW-0805">Transcription regulation</keyword>
<evidence type="ECO:0000256" key="2">
    <source>
        <dbReference type="ARBA" id="ARBA00023015"/>
    </source>
</evidence>
<accession>A0AAN9A3V9</accession>
<evidence type="ECO:0000313" key="7">
    <source>
        <dbReference type="EMBL" id="KAK7071515.1"/>
    </source>
</evidence>
<dbReference type="GO" id="GO:0060395">
    <property type="term" value="P:SMAD protein signal transduction"/>
    <property type="evidence" value="ECO:0007669"/>
    <property type="project" value="TreeGrafter"/>
</dbReference>
<feature type="compositionally biased region" description="Low complexity" evidence="5">
    <location>
        <begin position="55"/>
        <end position="67"/>
    </location>
</feature>
<dbReference type="PROSITE" id="PS51075">
    <property type="entry name" value="MH1"/>
    <property type="match status" value="1"/>
</dbReference>
<evidence type="ECO:0000259" key="6">
    <source>
        <dbReference type="PROSITE" id="PS51075"/>
    </source>
</evidence>
<gene>
    <name evidence="7" type="ORF">SK128_028313</name>
</gene>
<feature type="domain" description="MH1" evidence="6">
    <location>
        <begin position="128"/>
        <end position="317"/>
    </location>
</feature>
<dbReference type="GO" id="GO:0009653">
    <property type="term" value="P:anatomical structure morphogenesis"/>
    <property type="evidence" value="ECO:0007669"/>
    <property type="project" value="TreeGrafter"/>
</dbReference>
<dbReference type="GO" id="GO:0071144">
    <property type="term" value="C:heteromeric SMAD protein complex"/>
    <property type="evidence" value="ECO:0007669"/>
    <property type="project" value="TreeGrafter"/>
</dbReference>
<evidence type="ECO:0000256" key="5">
    <source>
        <dbReference type="SAM" id="MobiDB-lite"/>
    </source>
</evidence>
<dbReference type="GO" id="GO:0140416">
    <property type="term" value="F:transcription regulator inhibitor activity"/>
    <property type="evidence" value="ECO:0007669"/>
    <property type="project" value="TreeGrafter"/>
</dbReference>
<dbReference type="GO" id="GO:0006357">
    <property type="term" value="P:regulation of transcription by RNA polymerase II"/>
    <property type="evidence" value="ECO:0007669"/>
    <property type="project" value="TreeGrafter"/>
</dbReference>
<proteinExistence type="predicted"/>
<dbReference type="EMBL" id="JAXCGZ010014384">
    <property type="protein sequence ID" value="KAK7071515.1"/>
    <property type="molecule type" value="Genomic_DNA"/>
</dbReference>
<dbReference type="GO" id="GO:0030154">
    <property type="term" value="P:cell differentiation"/>
    <property type="evidence" value="ECO:0007669"/>
    <property type="project" value="TreeGrafter"/>
</dbReference>
<protein>
    <recommendedName>
        <fullName evidence="6">MH1 domain-containing protein</fullName>
    </recommendedName>
</protein>
<dbReference type="PROSITE" id="PS51257">
    <property type="entry name" value="PROKAR_LIPOPROTEIN"/>
    <property type="match status" value="1"/>
</dbReference>
<evidence type="ECO:0000256" key="1">
    <source>
        <dbReference type="ARBA" id="ARBA00004123"/>
    </source>
</evidence>
<reference evidence="7 8" key="1">
    <citation type="submission" date="2023-11" db="EMBL/GenBank/DDBJ databases">
        <title>Halocaridina rubra genome assembly.</title>
        <authorList>
            <person name="Smith C."/>
        </authorList>
    </citation>
    <scope>NUCLEOTIDE SEQUENCE [LARGE SCALE GENOMIC DNA]</scope>
    <source>
        <strain evidence="7">EP-1</strain>
        <tissue evidence="7">Whole</tissue>
    </source>
</reference>
<dbReference type="SMART" id="SM00523">
    <property type="entry name" value="DWA"/>
    <property type="match status" value="1"/>
</dbReference>
<evidence type="ECO:0000256" key="3">
    <source>
        <dbReference type="ARBA" id="ARBA00023163"/>
    </source>
</evidence>
<dbReference type="PANTHER" id="PTHR13703">
    <property type="entry name" value="SMAD"/>
    <property type="match status" value="1"/>
</dbReference>
<keyword evidence="4" id="KW-0539">Nucleus</keyword>
<dbReference type="SUPFAM" id="SSF56366">
    <property type="entry name" value="SMAD MH1 domain"/>
    <property type="match status" value="1"/>
</dbReference>
<dbReference type="Gene3D" id="3.90.520.10">
    <property type="entry name" value="SMAD MH1 domain"/>
    <property type="match status" value="1"/>
</dbReference>
<sequence>MCWARAEAPCGASNPGGTLATTAISSFSCSDGHNPLTTTTTTEACLASSEKPLWSDTSRSSNSSSGSKGVLRRRRQRTRRESGVEVGWCGWARGGGGLGRAASPSKLCPDGAVPCFSMLLMFRSRKTHLVKRAWKARKNGFVNSCEELRRQQREAEQLQKGVAMQLLRRLTVPQLELLVPALESGGADPGECVLVTRNNNTQEGEDGIGGESTTDREQYSPSPPPYTLRPPSLSPSPSANLLPLPPPPHLVMLWLWRWPDLFFSHQHQKQHTFGGADFDCYDTSLIQNLPWCAARNDHVYVCANPYHWARIGKNYHVYVCANPYHWARVGKNYHVYCLWQLLPLG</sequence>
<feature type="region of interest" description="Disordered" evidence="5">
    <location>
        <begin position="197"/>
        <end position="240"/>
    </location>
</feature>
<evidence type="ECO:0000256" key="4">
    <source>
        <dbReference type="ARBA" id="ARBA00023242"/>
    </source>
</evidence>
<dbReference type="GO" id="GO:0070411">
    <property type="term" value="F:I-SMAD binding"/>
    <property type="evidence" value="ECO:0007669"/>
    <property type="project" value="TreeGrafter"/>
</dbReference>